<keyword evidence="1" id="KW-0812">Transmembrane</keyword>
<dbReference type="AlphaFoldDB" id="A0A9X1L507"/>
<keyword evidence="1" id="KW-1133">Transmembrane helix</keyword>
<accession>A0A9X1L507</accession>
<organism evidence="2 3">
    <name type="scientific">Neotamlana sargassicola</name>
    <dbReference type="NCBI Taxonomy" id="2883125"/>
    <lineage>
        <taxon>Bacteria</taxon>
        <taxon>Pseudomonadati</taxon>
        <taxon>Bacteroidota</taxon>
        <taxon>Flavobacteriia</taxon>
        <taxon>Flavobacteriales</taxon>
        <taxon>Flavobacteriaceae</taxon>
        <taxon>Neotamlana</taxon>
    </lineage>
</organism>
<gene>
    <name evidence="2" type="ORF">LG651_10530</name>
</gene>
<reference evidence="2" key="1">
    <citation type="submission" date="2021-10" db="EMBL/GenBank/DDBJ databases">
        <title>Tamlana sargassums sp. nov., and Tamlana laminarinivorans sp. nov., two new bacteria isolated from the brown alga.</title>
        <authorList>
            <person name="Li J."/>
        </authorList>
    </citation>
    <scope>NUCLEOTIDE SEQUENCE</scope>
    <source>
        <strain evidence="2">62-3</strain>
    </source>
</reference>
<dbReference type="EMBL" id="JAJAPX010000004">
    <property type="protein sequence ID" value="MCB4808685.1"/>
    <property type="molecule type" value="Genomic_DNA"/>
</dbReference>
<name>A0A9X1L507_9FLAO</name>
<evidence type="ECO:0000256" key="1">
    <source>
        <dbReference type="SAM" id="Phobius"/>
    </source>
</evidence>
<dbReference type="Proteomes" id="UP001139286">
    <property type="component" value="Unassembled WGS sequence"/>
</dbReference>
<protein>
    <submittedName>
        <fullName evidence="2">Uncharacterized protein</fullName>
    </submittedName>
</protein>
<comment type="caution">
    <text evidence="2">The sequence shown here is derived from an EMBL/GenBank/DDBJ whole genome shotgun (WGS) entry which is preliminary data.</text>
</comment>
<proteinExistence type="predicted"/>
<keyword evidence="3" id="KW-1185">Reference proteome</keyword>
<evidence type="ECO:0000313" key="2">
    <source>
        <dbReference type="EMBL" id="MCB4808685.1"/>
    </source>
</evidence>
<dbReference type="RefSeq" id="WP_226696086.1">
    <property type="nucleotide sequence ID" value="NZ_JAJAPX010000004.1"/>
</dbReference>
<keyword evidence="1" id="KW-0472">Membrane</keyword>
<evidence type="ECO:0000313" key="3">
    <source>
        <dbReference type="Proteomes" id="UP001139286"/>
    </source>
</evidence>
<sequence>MFIYFLSYITVQILVYLAINYSRFFIIKSKRINSKPLFEVNEFDVNTSEMYRLQLDNKLKMLHCLSHLELYINDIKLSKHYQFNDFEALKQQTQKSVLESVEKLKA</sequence>
<feature type="transmembrane region" description="Helical" evidence="1">
    <location>
        <begin position="6"/>
        <end position="26"/>
    </location>
</feature>